<evidence type="ECO:0000256" key="1">
    <source>
        <dbReference type="SAM" id="Phobius"/>
    </source>
</evidence>
<dbReference type="Proteomes" id="UP000199611">
    <property type="component" value="Unassembled WGS sequence"/>
</dbReference>
<keyword evidence="3" id="KW-1185">Reference proteome</keyword>
<dbReference type="EMBL" id="FOUU01000014">
    <property type="protein sequence ID" value="SFN09077.1"/>
    <property type="molecule type" value="Genomic_DNA"/>
</dbReference>
<dbReference type="AlphaFoldDB" id="A0A1I4W6R0"/>
<keyword evidence="1" id="KW-0812">Transmembrane</keyword>
<dbReference type="STRING" id="39841.SAMN05660836_02629"/>
<feature type="transmembrane region" description="Helical" evidence="1">
    <location>
        <begin position="41"/>
        <end position="59"/>
    </location>
</feature>
<evidence type="ECO:0000313" key="2">
    <source>
        <dbReference type="EMBL" id="SFN09077.1"/>
    </source>
</evidence>
<evidence type="ECO:0008006" key="4">
    <source>
        <dbReference type="Google" id="ProtNLM"/>
    </source>
</evidence>
<sequence length="121" mass="13815">MSRERLIAWRFVFSVSLLVIIWMATRNPSEIPPILFSIDDFAQHALTFLYLAAVMARAYPPVRHGLIWIFLTFYGILIEAIQSLLPFREASVVDLAANTAGLALFEMVLLTKGILLKRKRH</sequence>
<accession>A0A1I4W6R0</accession>
<evidence type="ECO:0000313" key="3">
    <source>
        <dbReference type="Proteomes" id="UP000199611"/>
    </source>
</evidence>
<dbReference type="NCBIfam" id="NF037970">
    <property type="entry name" value="vanZ_1"/>
    <property type="match status" value="1"/>
</dbReference>
<proteinExistence type="predicted"/>
<name>A0A1I4W6R0_9BACT</name>
<organism evidence="2 3">
    <name type="scientific">Thermodesulforhabdus norvegica</name>
    <dbReference type="NCBI Taxonomy" id="39841"/>
    <lineage>
        <taxon>Bacteria</taxon>
        <taxon>Pseudomonadati</taxon>
        <taxon>Thermodesulfobacteriota</taxon>
        <taxon>Syntrophobacteria</taxon>
        <taxon>Syntrophobacterales</taxon>
        <taxon>Thermodesulforhabdaceae</taxon>
        <taxon>Thermodesulforhabdus</taxon>
    </lineage>
</organism>
<dbReference type="OrthoDB" id="7376558at2"/>
<feature type="transmembrane region" description="Helical" evidence="1">
    <location>
        <begin position="66"/>
        <end position="85"/>
    </location>
</feature>
<reference evidence="2 3" key="1">
    <citation type="submission" date="2016-10" db="EMBL/GenBank/DDBJ databases">
        <authorList>
            <person name="de Groot N.N."/>
        </authorList>
    </citation>
    <scope>NUCLEOTIDE SEQUENCE [LARGE SCALE GENOMIC DNA]</scope>
    <source>
        <strain evidence="2 3">DSM 9990</strain>
    </source>
</reference>
<feature type="transmembrane region" description="Helical" evidence="1">
    <location>
        <begin position="7"/>
        <end position="25"/>
    </location>
</feature>
<keyword evidence="1" id="KW-1133">Transmembrane helix</keyword>
<keyword evidence="1" id="KW-0472">Membrane</keyword>
<feature type="transmembrane region" description="Helical" evidence="1">
    <location>
        <begin position="97"/>
        <end position="116"/>
    </location>
</feature>
<gene>
    <name evidence="2" type="ORF">SAMN05660836_02629</name>
</gene>
<dbReference type="RefSeq" id="WP_093396444.1">
    <property type="nucleotide sequence ID" value="NZ_FOUU01000014.1"/>
</dbReference>
<protein>
    <recommendedName>
        <fullName evidence="4">VanZ like family protein</fullName>
    </recommendedName>
</protein>